<dbReference type="AlphaFoldDB" id="A0A1F4X679"/>
<comment type="caution">
    <text evidence="2">The sequence shown here is derived from an EMBL/GenBank/DDBJ whole genome shotgun (WGS) entry which is preliminary data.</text>
</comment>
<feature type="transmembrane region" description="Helical" evidence="1">
    <location>
        <begin position="12"/>
        <end position="31"/>
    </location>
</feature>
<name>A0A1F4X679_UNCKA</name>
<dbReference type="EMBL" id="MEWG01000039">
    <property type="protein sequence ID" value="OGC76613.1"/>
    <property type="molecule type" value="Genomic_DNA"/>
</dbReference>
<dbReference type="Proteomes" id="UP000176815">
    <property type="component" value="Unassembled WGS sequence"/>
</dbReference>
<gene>
    <name evidence="2" type="ORF">A2619_04130</name>
</gene>
<feature type="transmembrane region" description="Helical" evidence="1">
    <location>
        <begin position="77"/>
        <end position="99"/>
    </location>
</feature>
<organism evidence="2 3">
    <name type="scientific">candidate division WWE3 bacterium RIFOXYD1_FULL_39_9</name>
    <dbReference type="NCBI Taxonomy" id="1802649"/>
    <lineage>
        <taxon>Bacteria</taxon>
        <taxon>Katanobacteria</taxon>
    </lineage>
</organism>
<reference evidence="2 3" key="1">
    <citation type="journal article" date="2016" name="Nat. Commun.">
        <title>Thousands of microbial genomes shed light on interconnected biogeochemical processes in an aquifer system.</title>
        <authorList>
            <person name="Anantharaman K."/>
            <person name="Brown C.T."/>
            <person name="Hug L.A."/>
            <person name="Sharon I."/>
            <person name="Castelle C.J."/>
            <person name="Probst A.J."/>
            <person name="Thomas B.C."/>
            <person name="Singh A."/>
            <person name="Wilkins M.J."/>
            <person name="Karaoz U."/>
            <person name="Brodie E.L."/>
            <person name="Williams K.H."/>
            <person name="Hubbard S.S."/>
            <person name="Banfield J.F."/>
        </authorList>
    </citation>
    <scope>NUCLEOTIDE SEQUENCE [LARGE SCALE GENOMIC DNA]</scope>
</reference>
<keyword evidence="1" id="KW-1133">Transmembrane helix</keyword>
<protein>
    <submittedName>
        <fullName evidence="2">Uncharacterized protein</fullName>
    </submittedName>
</protein>
<evidence type="ECO:0000256" key="1">
    <source>
        <dbReference type="SAM" id="Phobius"/>
    </source>
</evidence>
<keyword evidence="1" id="KW-0812">Transmembrane</keyword>
<keyword evidence="1" id="KW-0472">Membrane</keyword>
<sequence length="352" mass="39877">MEIMNELLMLAVYIVVLTAWAEFMFLVGLLFEEPMIRYLNRIWLPKGWDSKVIPGRKSRTEMVVLSSKWGTTYLETVIHVAFAFVAGPVVGFVLEIVRVPVVNVVTFMSQGVYDPVKPSIFLAAVWTLLIFSTIPFGYWVAEWKRRSARIVILTDQTFFVKARPAWLPFFTFGIIVGNDPRISHGPSNYLKEVIIDRLERLGGRQTPWLLDQIYNWLSAKRGVSSVFWPSQVMGAADTSKLHDHANGVVRCANAIGARAEELAKELAVYPSQLAIASMGNLTQEYNEETIRKNVQELISRRDKAYPAPTEDDAVDLFREQDPGLWNRVTGLPIEVEETVVETDFSIFTNQAS</sequence>
<evidence type="ECO:0000313" key="3">
    <source>
        <dbReference type="Proteomes" id="UP000176815"/>
    </source>
</evidence>
<evidence type="ECO:0000313" key="2">
    <source>
        <dbReference type="EMBL" id="OGC76613.1"/>
    </source>
</evidence>
<feature type="transmembrane region" description="Helical" evidence="1">
    <location>
        <begin position="119"/>
        <end position="141"/>
    </location>
</feature>
<accession>A0A1F4X679</accession>
<proteinExistence type="predicted"/>